<evidence type="ECO:0000256" key="1">
    <source>
        <dbReference type="SAM" id="Phobius"/>
    </source>
</evidence>
<accession>A0AB39LE33</accession>
<organism evidence="2">
    <name type="scientific">Streptomyces sp. R02</name>
    <dbReference type="NCBI Taxonomy" id="3238623"/>
    <lineage>
        <taxon>Bacteria</taxon>
        <taxon>Bacillati</taxon>
        <taxon>Actinomycetota</taxon>
        <taxon>Actinomycetes</taxon>
        <taxon>Kitasatosporales</taxon>
        <taxon>Streptomycetaceae</taxon>
        <taxon>Streptomyces</taxon>
    </lineage>
</organism>
<reference evidence="2" key="1">
    <citation type="submission" date="2024-07" db="EMBL/GenBank/DDBJ databases">
        <authorList>
            <person name="Yu S.T."/>
        </authorList>
    </citation>
    <scope>NUCLEOTIDE SEQUENCE</scope>
    <source>
        <strain evidence="2">R02</strain>
    </source>
</reference>
<keyword evidence="1" id="KW-0472">Membrane</keyword>
<name>A0AB39LE33_9ACTN</name>
<dbReference type="EMBL" id="CP163429">
    <property type="protein sequence ID" value="XDP92033.1"/>
    <property type="molecule type" value="Genomic_DNA"/>
</dbReference>
<keyword evidence="1" id="KW-1133">Transmembrane helix</keyword>
<feature type="transmembrane region" description="Helical" evidence="1">
    <location>
        <begin position="13"/>
        <end position="33"/>
    </location>
</feature>
<dbReference type="AlphaFoldDB" id="A0AB39LE33"/>
<protein>
    <submittedName>
        <fullName evidence="2">Uncharacterized protein</fullName>
    </submittedName>
</protein>
<sequence length="224" mass="25039">MNEIWDKVISVEFGAALLGALAGGVFTILGSWLQSRSSNKAAALAQAKANAQRGFDTLTQLKVRLETQNFVGIGSGETRAAWNRERETLITTANSAIMLLPEEYKETRGQVLMLLRMIKRWEGLPAWPEYKLETSLLLSEAMKFLGLFVRGSSVPEKRDMTEVIAREIEHYRRQEAHRELEDLNREGEERGLDAEGRERAAYLEQFLGLSQAPETPEAGSGTPS</sequence>
<proteinExistence type="predicted"/>
<keyword evidence="1" id="KW-0812">Transmembrane</keyword>
<evidence type="ECO:0000313" key="2">
    <source>
        <dbReference type="EMBL" id="XDP92033.1"/>
    </source>
</evidence>
<gene>
    <name evidence="2" type="ORF">AB5J57_00195</name>
</gene>
<dbReference type="RefSeq" id="WP_369153895.1">
    <property type="nucleotide sequence ID" value="NZ_CP163429.1"/>
</dbReference>